<gene>
    <name evidence="2" type="ORF">EEDITHA_LOCUS12692</name>
</gene>
<evidence type="ECO:0000313" key="2">
    <source>
        <dbReference type="EMBL" id="CAH2097467.1"/>
    </source>
</evidence>
<organism evidence="2 3">
    <name type="scientific">Euphydryas editha</name>
    <name type="common">Edith's checkerspot</name>
    <dbReference type="NCBI Taxonomy" id="104508"/>
    <lineage>
        <taxon>Eukaryota</taxon>
        <taxon>Metazoa</taxon>
        <taxon>Ecdysozoa</taxon>
        <taxon>Arthropoda</taxon>
        <taxon>Hexapoda</taxon>
        <taxon>Insecta</taxon>
        <taxon>Pterygota</taxon>
        <taxon>Neoptera</taxon>
        <taxon>Endopterygota</taxon>
        <taxon>Lepidoptera</taxon>
        <taxon>Glossata</taxon>
        <taxon>Ditrysia</taxon>
        <taxon>Papilionoidea</taxon>
        <taxon>Nymphalidae</taxon>
        <taxon>Nymphalinae</taxon>
        <taxon>Euphydryas</taxon>
    </lineage>
</organism>
<comment type="caution">
    <text evidence="2">The sequence shown here is derived from an EMBL/GenBank/DDBJ whole genome shotgun (WGS) entry which is preliminary data.</text>
</comment>
<reference evidence="2" key="1">
    <citation type="submission" date="2022-03" db="EMBL/GenBank/DDBJ databases">
        <authorList>
            <person name="Tunstrom K."/>
        </authorList>
    </citation>
    <scope>NUCLEOTIDE SEQUENCE</scope>
</reference>
<keyword evidence="3" id="KW-1185">Reference proteome</keyword>
<evidence type="ECO:0000313" key="3">
    <source>
        <dbReference type="Proteomes" id="UP001153954"/>
    </source>
</evidence>
<feature type="region of interest" description="Disordered" evidence="1">
    <location>
        <begin position="117"/>
        <end position="205"/>
    </location>
</feature>
<feature type="compositionally biased region" description="Pro residues" evidence="1">
    <location>
        <begin position="73"/>
        <end position="95"/>
    </location>
</feature>
<name>A0AAU9UEP2_EUPED</name>
<dbReference type="AlphaFoldDB" id="A0AAU9UEP2"/>
<accession>A0AAU9UEP2</accession>
<dbReference type="EMBL" id="CAKOGL010000018">
    <property type="protein sequence ID" value="CAH2097467.1"/>
    <property type="molecule type" value="Genomic_DNA"/>
</dbReference>
<dbReference type="Proteomes" id="UP001153954">
    <property type="component" value="Unassembled WGS sequence"/>
</dbReference>
<sequence length="205" mass="23169">MRLRFLTIDNNLRPMVLKPNIHKTHGQVCPPDMVIPKQPLLEVPVNKSVVYSACTVTKRSFSYQDPVLGTAGAPPPHVAPRPPAAPRMPPAPMRPMPAKTKVFSILDRARSAMESSYSYEDPYAAHEPPVPRGPPRAGPEPDYYYERGQDRYYEDDSYYKDEGRDYKASARDVGTRRPGPSHPRQYARASPYARPPKPTQKKRSQ</sequence>
<proteinExistence type="predicted"/>
<feature type="compositionally biased region" description="Pro residues" evidence="1">
    <location>
        <begin position="128"/>
        <end position="138"/>
    </location>
</feature>
<feature type="region of interest" description="Disordered" evidence="1">
    <location>
        <begin position="72"/>
        <end position="97"/>
    </location>
</feature>
<evidence type="ECO:0000256" key="1">
    <source>
        <dbReference type="SAM" id="MobiDB-lite"/>
    </source>
</evidence>
<feature type="compositionally biased region" description="Basic and acidic residues" evidence="1">
    <location>
        <begin position="144"/>
        <end position="175"/>
    </location>
</feature>
<protein>
    <submittedName>
        <fullName evidence="2">Uncharacterized protein</fullName>
    </submittedName>
</protein>